<dbReference type="SUPFAM" id="SSF53448">
    <property type="entry name" value="Nucleotide-diphospho-sugar transferases"/>
    <property type="match status" value="1"/>
</dbReference>
<feature type="transmembrane region" description="Helical" evidence="1">
    <location>
        <begin position="312"/>
        <end position="330"/>
    </location>
</feature>
<keyword evidence="4" id="KW-1185">Reference proteome</keyword>
<dbReference type="Gene3D" id="3.90.550.10">
    <property type="entry name" value="Spore Coat Polysaccharide Biosynthesis Protein SpsA, Chain A"/>
    <property type="match status" value="1"/>
</dbReference>
<feature type="transmembrane region" description="Helical" evidence="1">
    <location>
        <begin position="258"/>
        <end position="275"/>
    </location>
</feature>
<dbReference type="InterPro" id="IPR001173">
    <property type="entry name" value="Glyco_trans_2-like"/>
</dbReference>
<dbReference type="PANTHER" id="PTHR43685">
    <property type="entry name" value="GLYCOSYLTRANSFERASE"/>
    <property type="match status" value="1"/>
</dbReference>
<dbReference type="Pfam" id="PF00535">
    <property type="entry name" value="Glycos_transf_2"/>
    <property type="match status" value="1"/>
</dbReference>
<organism evidence="3 4">
    <name type="scientific">Aquirufa esocilacus</name>
    <dbReference type="NCBI Taxonomy" id="3096513"/>
    <lineage>
        <taxon>Bacteria</taxon>
        <taxon>Pseudomonadati</taxon>
        <taxon>Bacteroidota</taxon>
        <taxon>Cytophagia</taxon>
        <taxon>Cytophagales</taxon>
        <taxon>Flectobacillaceae</taxon>
        <taxon>Aquirufa</taxon>
    </lineage>
</organism>
<dbReference type="InterPro" id="IPR029044">
    <property type="entry name" value="Nucleotide-diphossugar_trans"/>
</dbReference>
<dbReference type="RefSeq" id="WP_377980216.1">
    <property type="nucleotide sequence ID" value="NZ_JBBKXX010000001.1"/>
</dbReference>
<evidence type="ECO:0000313" key="4">
    <source>
        <dbReference type="Proteomes" id="UP001598019"/>
    </source>
</evidence>
<keyword evidence="3" id="KW-0808">Transferase</keyword>
<dbReference type="EMBL" id="JBBKXX010000001">
    <property type="protein sequence ID" value="MFD3407809.1"/>
    <property type="molecule type" value="Genomic_DNA"/>
</dbReference>
<sequence length="347" mass="39345">MIQNTIKLFQPAKQRFVPYKMKTPAYSLIIPVYNRPQELDELLACIQKQDFTDFEVVVIEDGSTVDASSIIAKYKDHFSLAYFVKENGGQGFARNYAFERAKGEYFIILDSDALLEPSYLAEVDKAVKSEGLDLFGGPDQDHPSFSPIQKAISYSMTSFFTTGGIRGKEKNIGGQFHPRSFNMGISRKVYEATGGFKITRMGEDIEFSIRCISLGFKSGLIPKAFIYHKRRTDFRQFYKQLHFFGRARINISRFFPKELKAVHFFPFLFFSYYVLTSLALIFYPIIGLLFLSGILAYSLLIFLAALISTKHIGIAFLSIFAANIQLFAYGKGFAEEGLRKIINNSAA</sequence>
<reference evidence="3 4" key="1">
    <citation type="submission" date="2024-03" db="EMBL/GenBank/DDBJ databases">
        <title>Aquirufa genome sequencing.</title>
        <authorList>
            <person name="Pitt A."/>
            <person name="Hahn M.W."/>
        </authorList>
    </citation>
    <scope>NUCLEOTIDE SEQUENCE [LARGE SCALE GENOMIC DNA]</scope>
    <source>
        <strain evidence="3 4">HETE-83D</strain>
    </source>
</reference>
<dbReference type="PANTHER" id="PTHR43685:SF3">
    <property type="entry name" value="SLR2126 PROTEIN"/>
    <property type="match status" value="1"/>
</dbReference>
<dbReference type="EC" id="2.4.-.-" evidence="3"/>
<evidence type="ECO:0000313" key="3">
    <source>
        <dbReference type="EMBL" id="MFD3407809.1"/>
    </source>
</evidence>
<comment type="caution">
    <text evidence="3">The sequence shown here is derived from an EMBL/GenBank/DDBJ whole genome shotgun (WGS) entry which is preliminary data.</text>
</comment>
<name>A0ABW6DJX2_9BACT</name>
<keyword evidence="1" id="KW-0472">Membrane</keyword>
<dbReference type="GO" id="GO:0016757">
    <property type="term" value="F:glycosyltransferase activity"/>
    <property type="evidence" value="ECO:0007669"/>
    <property type="project" value="UniProtKB-KW"/>
</dbReference>
<feature type="transmembrane region" description="Helical" evidence="1">
    <location>
        <begin position="281"/>
        <end position="305"/>
    </location>
</feature>
<keyword evidence="3" id="KW-0328">Glycosyltransferase</keyword>
<proteinExistence type="predicted"/>
<feature type="domain" description="Glycosyltransferase 2-like" evidence="2">
    <location>
        <begin position="27"/>
        <end position="137"/>
    </location>
</feature>
<protein>
    <submittedName>
        <fullName evidence="3">Glycosyltransferase</fullName>
        <ecNumber evidence="3">2.4.-.-</ecNumber>
    </submittedName>
</protein>
<keyword evidence="1" id="KW-1133">Transmembrane helix</keyword>
<evidence type="ECO:0000256" key="1">
    <source>
        <dbReference type="SAM" id="Phobius"/>
    </source>
</evidence>
<gene>
    <name evidence="3" type="ORF">SKC37_04010</name>
</gene>
<dbReference type="InterPro" id="IPR050834">
    <property type="entry name" value="Glycosyltransf_2"/>
</dbReference>
<keyword evidence="1" id="KW-0812">Transmembrane</keyword>
<evidence type="ECO:0000259" key="2">
    <source>
        <dbReference type="Pfam" id="PF00535"/>
    </source>
</evidence>
<dbReference type="Proteomes" id="UP001598019">
    <property type="component" value="Unassembled WGS sequence"/>
</dbReference>
<accession>A0ABW6DJX2</accession>